<keyword evidence="1 7" id="KW-0723">Serine/threonine-protein kinase</keyword>
<dbReference type="eggNOG" id="KOG0192">
    <property type="taxonomic scope" value="Eukaryota"/>
</dbReference>
<evidence type="ECO:0000256" key="2">
    <source>
        <dbReference type="ARBA" id="ARBA00022679"/>
    </source>
</evidence>
<dbReference type="AlphaFoldDB" id="C1E3L2"/>
<evidence type="ECO:0000256" key="4">
    <source>
        <dbReference type="ARBA" id="ARBA00022777"/>
    </source>
</evidence>
<dbReference type="PROSITE" id="PS00108">
    <property type="entry name" value="PROTEIN_KINASE_ST"/>
    <property type="match status" value="1"/>
</dbReference>
<comment type="similarity">
    <text evidence="7">Belongs to the protein kinase superfamily.</text>
</comment>
<evidence type="ECO:0000313" key="9">
    <source>
        <dbReference type="EMBL" id="ACO62570.1"/>
    </source>
</evidence>
<evidence type="ECO:0000259" key="8">
    <source>
        <dbReference type="PROSITE" id="PS50011"/>
    </source>
</evidence>
<dbReference type="KEGG" id="mis:MICPUN_81229"/>
<dbReference type="GO" id="GO:0005524">
    <property type="term" value="F:ATP binding"/>
    <property type="evidence" value="ECO:0007669"/>
    <property type="project" value="UniProtKB-UniRule"/>
</dbReference>
<dbReference type="SMART" id="SM00220">
    <property type="entry name" value="S_TKc"/>
    <property type="match status" value="1"/>
</dbReference>
<keyword evidence="3 6" id="KW-0547">Nucleotide-binding</keyword>
<dbReference type="PIRSF" id="PIRSF000654">
    <property type="entry name" value="Integrin-linked_kinase"/>
    <property type="match status" value="1"/>
</dbReference>
<evidence type="ECO:0000256" key="3">
    <source>
        <dbReference type="ARBA" id="ARBA00022741"/>
    </source>
</evidence>
<dbReference type="SUPFAM" id="SSF56112">
    <property type="entry name" value="Protein kinase-like (PK-like)"/>
    <property type="match status" value="1"/>
</dbReference>
<evidence type="ECO:0000256" key="1">
    <source>
        <dbReference type="ARBA" id="ARBA00022527"/>
    </source>
</evidence>
<feature type="domain" description="Protein kinase" evidence="8">
    <location>
        <begin position="10"/>
        <end position="270"/>
    </location>
</feature>
<dbReference type="PANTHER" id="PTHR44329:SF298">
    <property type="entry name" value="MIXED LINEAGE KINASE DOMAIN-LIKE PROTEIN"/>
    <property type="match status" value="1"/>
</dbReference>
<accession>C1E3L2</accession>
<evidence type="ECO:0000256" key="5">
    <source>
        <dbReference type="ARBA" id="ARBA00022840"/>
    </source>
</evidence>
<organism evidence="9 10">
    <name type="scientific">Micromonas commoda (strain RCC299 / NOUM17 / CCMP2709)</name>
    <name type="common">Picoplanktonic green alga</name>
    <dbReference type="NCBI Taxonomy" id="296587"/>
    <lineage>
        <taxon>Eukaryota</taxon>
        <taxon>Viridiplantae</taxon>
        <taxon>Chlorophyta</taxon>
        <taxon>Mamiellophyceae</taxon>
        <taxon>Mamiellales</taxon>
        <taxon>Mamiellaceae</taxon>
        <taxon>Micromonas</taxon>
    </lineage>
</organism>
<protein>
    <recommendedName>
        <fullName evidence="8">Protein kinase domain-containing protein</fullName>
    </recommendedName>
</protein>
<keyword evidence="10" id="KW-1185">Reference proteome</keyword>
<dbReference type="InterPro" id="IPR001245">
    <property type="entry name" value="Ser-Thr/Tyr_kinase_cat_dom"/>
</dbReference>
<dbReference type="GO" id="GO:0004674">
    <property type="term" value="F:protein serine/threonine kinase activity"/>
    <property type="evidence" value="ECO:0007669"/>
    <property type="project" value="UniProtKB-KW"/>
</dbReference>
<dbReference type="OMA" id="HLAYIAT"/>
<feature type="binding site" evidence="6">
    <location>
        <position position="40"/>
    </location>
    <ligand>
        <name>ATP</name>
        <dbReference type="ChEBI" id="CHEBI:30616"/>
    </ligand>
</feature>
<keyword evidence="2" id="KW-0808">Transferase</keyword>
<dbReference type="Proteomes" id="UP000002009">
    <property type="component" value="Chromosome 4"/>
</dbReference>
<dbReference type="GeneID" id="8242985"/>
<dbReference type="PANTHER" id="PTHR44329">
    <property type="entry name" value="SERINE/THREONINE-PROTEIN KINASE TNNI3K-RELATED"/>
    <property type="match status" value="1"/>
</dbReference>
<dbReference type="PROSITE" id="PS50011">
    <property type="entry name" value="PROTEIN_KINASE_DOM"/>
    <property type="match status" value="1"/>
</dbReference>
<dbReference type="InterPro" id="IPR008271">
    <property type="entry name" value="Ser/Thr_kinase_AS"/>
</dbReference>
<evidence type="ECO:0000256" key="7">
    <source>
        <dbReference type="RuleBase" id="RU000304"/>
    </source>
</evidence>
<sequence length="270" mass="29361">MALDLKSAGGGEDDVLGAGGFGEVTKMRWVPGGSIDVAVKRILQRKPSRKALEELRREAEAMHAMRHPNVIQLYGASLTPPHVCLVLEFAPHGSLMDLLEQEGAPSGRTKWRERLILASDIVKGLTYLHYRGMLHLDIKSGNVLLFDGKSRHVAKLSDFGLAYIKNETSAGSTVATRTGAGTINWKAPELFRKTGKATKRSDIYSCSCVMFELASGTIPWDGEGPGEIAGMVSVGERPDKPEGCIDAFWDLIEAGWRATPEDRISLADSL</sequence>
<dbReference type="InterPro" id="IPR051681">
    <property type="entry name" value="Ser/Thr_Kinases-Pseudokinases"/>
</dbReference>
<feature type="non-terminal residue" evidence="9">
    <location>
        <position position="270"/>
    </location>
</feature>
<name>C1E3L2_MICCC</name>
<dbReference type="InterPro" id="IPR017441">
    <property type="entry name" value="Protein_kinase_ATP_BS"/>
</dbReference>
<dbReference type="InParanoid" id="C1E3L2"/>
<reference evidence="9 10" key="1">
    <citation type="journal article" date="2009" name="Science">
        <title>Green evolution and dynamic adaptations revealed by genomes of the marine picoeukaryotes Micromonas.</title>
        <authorList>
            <person name="Worden A.Z."/>
            <person name="Lee J.H."/>
            <person name="Mock T."/>
            <person name="Rouze P."/>
            <person name="Simmons M.P."/>
            <person name="Aerts A.L."/>
            <person name="Allen A.E."/>
            <person name="Cuvelier M.L."/>
            <person name="Derelle E."/>
            <person name="Everett M.V."/>
            <person name="Foulon E."/>
            <person name="Grimwood J."/>
            <person name="Gundlach H."/>
            <person name="Henrissat B."/>
            <person name="Napoli C."/>
            <person name="McDonald S.M."/>
            <person name="Parker M.S."/>
            <person name="Rombauts S."/>
            <person name="Salamov A."/>
            <person name="Von Dassow P."/>
            <person name="Badger J.H."/>
            <person name="Coutinho P.M."/>
            <person name="Demir E."/>
            <person name="Dubchak I."/>
            <person name="Gentemann C."/>
            <person name="Eikrem W."/>
            <person name="Gready J.E."/>
            <person name="John U."/>
            <person name="Lanier W."/>
            <person name="Lindquist E.A."/>
            <person name="Lucas S."/>
            <person name="Mayer K.F."/>
            <person name="Moreau H."/>
            <person name="Not F."/>
            <person name="Otillar R."/>
            <person name="Panaud O."/>
            <person name="Pangilinan J."/>
            <person name="Paulsen I."/>
            <person name="Piegu B."/>
            <person name="Poliakov A."/>
            <person name="Robbens S."/>
            <person name="Schmutz J."/>
            <person name="Toulza E."/>
            <person name="Wyss T."/>
            <person name="Zelensky A."/>
            <person name="Zhou K."/>
            <person name="Armbrust E.V."/>
            <person name="Bhattacharya D."/>
            <person name="Goodenough U.W."/>
            <person name="Van de Peer Y."/>
            <person name="Grigoriev I.V."/>
        </authorList>
    </citation>
    <scope>NUCLEOTIDE SEQUENCE [LARGE SCALE GENOMIC DNA]</scope>
    <source>
        <strain evidence="10">RCC299 / NOUM17</strain>
    </source>
</reference>
<dbReference type="PROSITE" id="PS00107">
    <property type="entry name" value="PROTEIN_KINASE_ATP"/>
    <property type="match status" value="1"/>
</dbReference>
<dbReference type="Pfam" id="PF07714">
    <property type="entry name" value="PK_Tyr_Ser-Thr"/>
    <property type="match status" value="1"/>
</dbReference>
<dbReference type="RefSeq" id="XP_002501312.1">
    <property type="nucleotide sequence ID" value="XM_002501266.1"/>
</dbReference>
<dbReference type="InterPro" id="IPR011009">
    <property type="entry name" value="Kinase-like_dom_sf"/>
</dbReference>
<dbReference type="STRING" id="296587.C1E3L2"/>
<evidence type="ECO:0000313" key="10">
    <source>
        <dbReference type="Proteomes" id="UP000002009"/>
    </source>
</evidence>
<evidence type="ECO:0000256" key="6">
    <source>
        <dbReference type="PROSITE-ProRule" id="PRU10141"/>
    </source>
</evidence>
<gene>
    <name evidence="9" type="ORF">MICPUN_81229</name>
</gene>
<dbReference type="InterPro" id="IPR000719">
    <property type="entry name" value="Prot_kinase_dom"/>
</dbReference>
<dbReference type="EMBL" id="CP001325">
    <property type="protein sequence ID" value="ACO62570.1"/>
    <property type="molecule type" value="Genomic_DNA"/>
</dbReference>
<keyword evidence="5 6" id="KW-0067">ATP-binding</keyword>
<proteinExistence type="inferred from homology"/>
<dbReference type="Gene3D" id="1.10.510.10">
    <property type="entry name" value="Transferase(Phosphotransferase) domain 1"/>
    <property type="match status" value="1"/>
</dbReference>
<keyword evidence="4" id="KW-0418">Kinase</keyword>
<dbReference type="OrthoDB" id="1711006at2759"/>